<gene>
    <name evidence="1" type="ORF">GALL_520850</name>
</gene>
<dbReference type="CDD" id="cd06558">
    <property type="entry name" value="crotonase-like"/>
    <property type="match status" value="1"/>
</dbReference>
<name>A0A1J5PFN2_9ZZZZ</name>
<reference evidence="1" key="1">
    <citation type="submission" date="2016-10" db="EMBL/GenBank/DDBJ databases">
        <title>Sequence of Gallionella enrichment culture.</title>
        <authorList>
            <person name="Poehlein A."/>
            <person name="Muehling M."/>
            <person name="Daniel R."/>
        </authorList>
    </citation>
    <scope>NUCLEOTIDE SEQUENCE</scope>
</reference>
<keyword evidence="1" id="KW-0456">Lyase</keyword>
<dbReference type="EMBL" id="MLJW01006670">
    <property type="protein sequence ID" value="OIQ66348.1"/>
    <property type="molecule type" value="Genomic_DNA"/>
</dbReference>
<sequence length="79" mass="8460">MAGQIHVSVEGEIADVTISQPGKRNALTVEMWGELKSAFEKAGADATPRCIVLRGDGDEAFSADADMSEFEGYARSVIR</sequence>
<dbReference type="GO" id="GO:0004300">
    <property type="term" value="F:enoyl-CoA hydratase activity"/>
    <property type="evidence" value="ECO:0007669"/>
    <property type="project" value="UniProtKB-EC"/>
</dbReference>
<proteinExistence type="predicted"/>
<evidence type="ECO:0000313" key="1">
    <source>
        <dbReference type="EMBL" id="OIQ66348.1"/>
    </source>
</evidence>
<accession>A0A1J5PFN2</accession>
<dbReference type="InterPro" id="IPR029045">
    <property type="entry name" value="ClpP/crotonase-like_dom_sf"/>
</dbReference>
<dbReference type="SUPFAM" id="SSF52096">
    <property type="entry name" value="ClpP/crotonase"/>
    <property type="match status" value="1"/>
</dbReference>
<dbReference type="InterPro" id="IPR001753">
    <property type="entry name" value="Enoyl-CoA_hydra/iso"/>
</dbReference>
<dbReference type="Pfam" id="PF00378">
    <property type="entry name" value="ECH_1"/>
    <property type="match status" value="1"/>
</dbReference>
<organism evidence="1">
    <name type="scientific">mine drainage metagenome</name>
    <dbReference type="NCBI Taxonomy" id="410659"/>
    <lineage>
        <taxon>unclassified sequences</taxon>
        <taxon>metagenomes</taxon>
        <taxon>ecological metagenomes</taxon>
    </lineage>
</organism>
<dbReference type="EC" id="4.2.1.17" evidence="1"/>
<dbReference type="Gene3D" id="3.90.226.10">
    <property type="entry name" value="2-enoyl-CoA Hydratase, Chain A, domain 1"/>
    <property type="match status" value="1"/>
</dbReference>
<dbReference type="AlphaFoldDB" id="A0A1J5PFN2"/>
<protein>
    <submittedName>
        <fullName evidence="1">Putative enoyl-CoA hydratase echA14</fullName>
        <ecNumber evidence="1">4.2.1.17</ecNumber>
    </submittedName>
</protein>
<comment type="caution">
    <text evidence="1">The sequence shown here is derived from an EMBL/GenBank/DDBJ whole genome shotgun (WGS) entry which is preliminary data.</text>
</comment>